<proteinExistence type="inferred from homology"/>
<name>A0A5J5BQ45_9ASTE</name>
<reference evidence="4 5" key="1">
    <citation type="submission" date="2019-09" db="EMBL/GenBank/DDBJ databases">
        <title>A chromosome-level genome assembly of the Chinese tupelo Nyssa sinensis.</title>
        <authorList>
            <person name="Yang X."/>
            <person name="Kang M."/>
            <person name="Yang Y."/>
            <person name="Xiong H."/>
            <person name="Wang M."/>
            <person name="Zhang Z."/>
            <person name="Wang Z."/>
            <person name="Wu H."/>
            <person name="Ma T."/>
            <person name="Liu J."/>
            <person name="Xi Z."/>
        </authorList>
    </citation>
    <scope>NUCLEOTIDE SEQUENCE [LARGE SCALE GENOMIC DNA]</scope>
    <source>
        <strain evidence="4">J267</strain>
        <tissue evidence="4">Leaf</tissue>
    </source>
</reference>
<protein>
    <submittedName>
        <fullName evidence="4">Uncharacterized protein</fullName>
    </submittedName>
</protein>
<dbReference type="OrthoDB" id="10638589at2759"/>
<keyword evidence="5" id="KW-1185">Reference proteome</keyword>
<dbReference type="Pfam" id="PF15699">
    <property type="entry name" value="NPR1_interact"/>
    <property type="match status" value="1"/>
</dbReference>
<dbReference type="GO" id="GO:0010112">
    <property type="term" value="P:regulation of systemic acquired resistance"/>
    <property type="evidence" value="ECO:0007669"/>
    <property type="project" value="InterPro"/>
</dbReference>
<dbReference type="PANTHER" id="PTHR33669:SF14">
    <property type="entry name" value="NRR REPRESSOR HOMOLOG 3"/>
    <property type="match status" value="1"/>
</dbReference>
<dbReference type="Proteomes" id="UP000325577">
    <property type="component" value="Linkage Group LG10"/>
</dbReference>
<evidence type="ECO:0000256" key="3">
    <source>
        <dbReference type="ARBA" id="ARBA00023242"/>
    </source>
</evidence>
<evidence type="ECO:0000313" key="4">
    <source>
        <dbReference type="EMBL" id="KAA8545283.1"/>
    </source>
</evidence>
<dbReference type="InterPro" id="IPR031425">
    <property type="entry name" value="NPR1/NH1-interacting"/>
</dbReference>
<dbReference type="GO" id="GO:0005634">
    <property type="term" value="C:nucleus"/>
    <property type="evidence" value="ECO:0007669"/>
    <property type="project" value="UniProtKB-SubCell"/>
</dbReference>
<comment type="subcellular location">
    <subcellularLocation>
        <location evidence="1">Nucleus</location>
    </subcellularLocation>
</comment>
<comment type="similarity">
    <text evidence="2">Belongs to the NPR1-interactor family.</text>
</comment>
<evidence type="ECO:0000256" key="1">
    <source>
        <dbReference type="ARBA" id="ARBA00004123"/>
    </source>
</evidence>
<keyword evidence="3" id="KW-0539">Nucleus</keyword>
<dbReference type="AlphaFoldDB" id="A0A5J5BQ45"/>
<organism evidence="4 5">
    <name type="scientific">Nyssa sinensis</name>
    <dbReference type="NCBI Taxonomy" id="561372"/>
    <lineage>
        <taxon>Eukaryota</taxon>
        <taxon>Viridiplantae</taxon>
        <taxon>Streptophyta</taxon>
        <taxon>Embryophyta</taxon>
        <taxon>Tracheophyta</taxon>
        <taxon>Spermatophyta</taxon>
        <taxon>Magnoliopsida</taxon>
        <taxon>eudicotyledons</taxon>
        <taxon>Gunneridae</taxon>
        <taxon>Pentapetalae</taxon>
        <taxon>asterids</taxon>
        <taxon>Cornales</taxon>
        <taxon>Nyssaceae</taxon>
        <taxon>Nyssa</taxon>
    </lineage>
</organism>
<accession>A0A5J5BQ45</accession>
<sequence>MEGGGRKKRLPFHEEEEKDMNDEEKIEKFFAIIRRFRDARDRPANSLHDSKEAIRATKKTKVHEPAAVWVPSFQWEDFAEPNANIANSNFSTRNDSIFFLVVNPSLIANQKDETVKNSKGALHQLTPGNI</sequence>
<dbReference type="EMBL" id="CM018033">
    <property type="protein sequence ID" value="KAA8545283.1"/>
    <property type="molecule type" value="Genomic_DNA"/>
</dbReference>
<gene>
    <name evidence="4" type="ORF">F0562_020067</name>
</gene>
<evidence type="ECO:0000256" key="2">
    <source>
        <dbReference type="ARBA" id="ARBA00009937"/>
    </source>
</evidence>
<evidence type="ECO:0000313" key="5">
    <source>
        <dbReference type="Proteomes" id="UP000325577"/>
    </source>
</evidence>
<dbReference type="PANTHER" id="PTHR33669">
    <property type="entry name" value="PROTEIN NEGATIVE REGULATOR OF RESISTANCE"/>
    <property type="match status" value="1"/>
</dbReference>